<dbReference type="Proteomes" id="UP001529369">
    <property type="component" value="Unassembled WGS sequence"/>
</dbReference>
<evidence type="ECO:0000256" key="1">
    <source>
        <dbReference type="SAM" id="MobiDB-lite"/>
    </source>
</evidence>
<sequence length="100" mass="10842">MSDQPKPFAIDVKQLRSRPKDGSAAAISSVDKAGEQHGFVAREPKGRPGRPPSPRTGQVHAKVLPPIDEEIAAEARRRGVQQGIIIEEAWALYLAHKSGK</sequence>
<dbReference type="RefSeq" id="WP_290320821.1">
    <property type="nucleotide sequence ID" value="NZ_JAUFPN010000302.1"/>
</dbReference>
<proteinExistence type="predicted"/>
<dbReference type="EMBL" id="JAUFPN010000302">
    <property type="protein sequence ID" value="MDN3568707.1"/>
    <property type="molecule type" value="Genomic_DNA"/>
</dbReference>
<protein>
    <recommendedName>
        <fullName evidence="4">Chromosome partitioning protein ParB</fullName>
    </recommendedName>
</protein>
<evidence type="ECO:0008006" key="4">
    <source>
        <dbReference type="Google" id="ProtNLM"/>
    </source>
</evidence>
<keyword evidence="3" id="KW-1185">Reference proteome</keyword>
<comment type="caution">
    <text evidence="2">The sequence shown here is derived from an EMBL/GenBank/DDBJ whole genome shotgun (WGS) entry which is preliminary data.</text>
</comment>
<feature type="compositionally biased region" description="Basic and acidic residues" evidence="1">
    <location>
        <begin position="32"/>
        <end position="46"/>
    </location>
</feature>
<feature type="region of interest" description="Disordered" evidence="1">
    <location>
        <begin position="1"/>
        <end position="59"/>
    </location>
</feature>
<evidence type="ECO:0000313" key="3">
    <source>
        <dbReference type="Proteomes" id="UP001529369"/>
    </source>
</evidence>
<evidence type="ECO:0000313" key="2">
    <source>
        <dbReference type="EMBL" id="MDN3568707.1"/>
    </source>
</evidence>
<reference evidence="3" key="1">
    <citation type="journal article" date="2019" name="Int. J. Syst. Evol. Microbiol.">
        <title>The Global Catalogue of Microorganisms (GCM) 10K type strain sequencing project: providing services to taxonomists for standard genome sequencing and annotation.</title>
        <authorList>
            <consortium name="The Broad Institute Genomics Platform"/>
            <consortium name="The Broad Institute Genome Sequencing Center for Infectious Disease"/>
            <person name="Wu L."/>
            <person name="Ma J."/>
        </authorList>
    </citation>
    <scope>NUCLEOTIDE SEQUENCE [LARGE SCALE GENOMIC DNA]</scope>
    <source>
        <strain evidence="3">CECT 7131</strain>
    </source>
</reference>
<gene>
    <name evidence="2" type="ORF">QWZ14_30395</name>
</gene>
<accession>A0ABT8AG26</accession>
<name>A0ABT8AG26_9PROT</name>
<organism evidence="2 3">
    <name type="scientific">Paeniroseomonas aquatica</name>
    <dbReference type="NCBI Taxonomy" id="373043"/>
    <lineage>
        <taxon>Bacteria</taxon>
        <taxon>Pseudomonadati</taxon>
        <taxon>Pseudomonadota</taxon>
        <taxon>Alphaproteobacteria</taxon>
        <taxon>Acetobacterales</taxon>
        <taxon>Acetobacteraceae</taxon>
        <taxon>Paeniroseomonas</taxon>
    </lineage>
</organism>